<gene>
    <name evidence="4" type="ORF">MFIFM68171_02671</name>
</gene>
<evidence type="ECO:0000313" key="5">
    <source>
        <dbReference type="Proteomes" id="UP001628179"/>
    </source>
</evidence>
<dbReference type="PANTHER" id="PTHR11474:SF125">
    <property type="entry name" value="N-ACETYL-6-HYDROXYTRYPTOPHAN OXIDASE IVOB-RELATED"/>
    <property type="match status" value="1"/>
</dbReference>
<feature type="domain" description="Tyrosinase copper-binding" evidence="3">
    <location>
        <begin position="320"/>
        <end position="557"/>
    </location>
</feature>
<dbReference type="PANTHER" id="PTHR11474">
    <property type="entry name" value="TYROSINASE FAMILY MEMBER"/>
    <property type="match status" value="1"/>
</dbReference>
<keyword evidence="2" id="KW-0560">Oxidoreductase</keyword>
<dbReference type="EMBL" id="BAAFSV010000001">
    <property type="protein sequence ID" value="GAB1312461.1"/>
    <property type="molecule type" value="Genomic_DNA"/>
</dbReference>
<sequence>MDDASSLLHPERSADLKKMLRIIACDVTRRSRGIVSVVWRAPLFLAAVPGTNAAYTKVFEPVATFTAEQAESVNQEGGEFFMDIWTRRGPLIRTGDSVYQYLANITAALDLVGQLNNAEYNGAAGALSLLSTAGSLLAPDSATDFDPEKKTLYGGLMPTVSDNSYLRSHEFAKDMAAESSATASDLSPTPNFIIICEHALHLERLRFARSPRRGGTTDPVADAAAIAGTYAANIKVVRNPVYPLDVVDEVEVATRPKVEAFLAKKVAAGTNNNCTLENAAVRREWADLSVAEREEYVEAVTCLTKLPPKAPKDRFPGALSRYDDFVAYHMTHAAELHDNYHLFPAHKHFMWVFEQALRNECGYKGYQPYMNYDRIAKDLVVDATGATSPHFNGNSSSIGGNGEPDPNYKGVGFGTRISIPSGGGGGCVKSGPFSDLVVSLGPTSMASYRGIPKNPKADGTGMNKRCLRRDVNKNAALGATADRAYKLLTESKNIDTFYNTLLGTPPPRNDPYPWGIHMAGHYINAVDPGGDAATSPGDPVFHFHHAALDRLWWIWQMQDPDNRLNAVPMYGVVRVTDPNKMLIDLEWLSPITSPLMEAHDPLGGNNGHYRYIYI</sequence>
<reference evidence="4 5" key="1">
    <citation type="submission" date="2024-09" db="EMBL/GenBank/DDBJ databases">
        <title>Itraconazole resistance in Madurella fahalii resulting from another homologue of gene encoding cytochrome P450 14-alpha sterol demethylase (CYP51).</title>
        <authorList>
            <person name="Yoshioka I."/>
            <person name="Fahal A.H."/>
            <person name="Kaneko S."/>
            <person name="Yaguchi T."/>
        </authorList>
    </citation>
    <scope>NUCLEOTIDE SEQUENCE [LARGE SCALE GENOMIC DNA]</scope>
    <source>
        <strain evidence="4 5">IFM 68171</strain>
    </source>
</reference>
<protein>
    <recommendedName>
        <fullName evidence="3">Tyrosinase copper-binding domain-containing protein</fullName>
    </recommendedName>
</protein>
<dbReference type="InterPro" id="IPR008922">
    <property type="entry name" value="Di-copper_centre_dom_sf"/>
</dbReference>
<evidence type="ECO:0000259" key="3">
    <source>
        <dbReference type="Pfam" id="PF00264"/>
    </source>
</evidence>
<organism evidence="4 5">
    <name type="scientific">Madurella fahalii</name>
    <dbReference type="NCBI Taxonomy" id="1157608"/>
    <lineage>
        <taxon>Eukaryota</taxon>
        <taxon>Fungi</taxon>
        <taxon>Dikarya</taxon>
        <taxon>Ascomycota</taxon>
        <taxon>Pezizomycotina</taxon>
        <taxon>Sordariomycetes</taxon>
        <taxon>Sordariomycetidae</taxon>
        <taxon>Sordariales</taxon>
        <taxon>Sordariales incertae sedis</taxon>
        <taxon>Madurella</taxon>
    </lineage>
</organism>
<accession>A0ABQ0G3Z9</accession>
<dbReference type="SUPFAM" id="SSF48056">
    <property type="entry name" value="Di-copper centre-containing domain"/>
    <property type="match status" value="1"/>
</dbReference>
<evidence type="ECO:0000256" key="1">
    <source>
        <dbReference type="ARBA" id="ARBA00022723"/>
    </source>
</evidence>
<comment type="caution">
    <text evidence="4">The sequence shown here is derived from an EMBL/GenBank/DDBJ whole genome shotgun (WGS) entry which is preliminary data.</text>
</comment>
<dbReference type="Pfam" id="PF00264">
    <property type="entry name" value="Tyrosinase"/>
    <property type="match status" value="1"/>
</dbReference>
<keyword evidence="5" id="KW-1185">Reference proteome</keyword>
<keyword evidence="1" id="KW-0479">Metal-binding</keyword>
<dbReference type="Gene3D" id="1.10.1280.10">
    <property type="entry name" value="Di-copper center containing domain from catechol oxidase"/>
    <property type="match status" value="1"/>
</dbReference>
<evidence type="ECO:0000256" key="2">
    <source>
        <dbReference type="ARBA" id="ARBA00023002"/>
    </source>
</evidence>
<dbReference type="Proteomes" id="UP001628179">
    <property type="component" value="Unassembled WGS sequence"/>
</dbReference>
<dbReference type="InterPro" id="IPR050316">
    <property type="entry name" value="Tyrosinase/Hemocyanin"/>
</dbReference>
<dbReference type="InterPro" id="IPR002227">
    <property type="entry name" value="Tyrosinase_Cu-bd"/>
</dbReference>
<dbReference type="RefSeq" id="XP_070914194.1">
    <property type="nucleotide sequence ID" value="XM_071058093.1"/>
</dbReference>
<dbReference type="GeneID" id="98173416"/>
<proteinExistence type="predicted"/>
<evidence type="ECO:0000313" key="4">
    <source>
        <dbReference type="EMBL" id="GAB1312461.1"/>
    </source>
</evidence>
<name>A0ABQ0G3Z9_9PEZI</name>